<name>A0A4U1BCQ8_9GAMM</name>
<dbReference type="SUPFAM" id="SSF48452">
    <property type="entry name" value="TPR-like"/>
    <property type="match status" value="1"/>
</dbReference>
<feature type="compositionally biased region" description="Low complexity" evidence="2">
    <location>
        <begin position="233"/>
        <end position="252"/>
    </location>
</feature>
<protein>
    <submittedName>
        <fullName evidence="3">Tetratricopeptide repeat protein</fullName>
    </submittedName>
</protein>
<reference evidence="3 4" key="1">
    <citation type="submission" date="2019-04" db="EMBL/GenBank/DDBJ databases">
        <authorList>
            <person name="Hwang J.C."/>
        </authorList>
    </citation>
    <scope>NUCLEOTIDE SEQUENCE [LARGE SCALE GENOMIC DNA]</scope>
    <source>
        <strain evidence="3 4">IMCC35001</strain>
    </source>
</reference>
<feature type="repeat" description="TPR" evidence="1">
    <location>
        <begin position="140"/>
        <end position="173"/>
    </location>
</feature>
<dbReference type="PROSITE" id="PS50005">
    <property type="entry name" value="TPR"/>
    <property type="match status" value="1"/>
</dbReference>
<evidence type="ECO:0000256" key="2">
    <source>
        <dbReference type="SAM" id="MobiDB-lite"/>
    </source>
</evidence>
<dbReference type="AlphaFoldDB" id="A0A4U1BCQ8"/>
<organism evidence="3 4">
    <name type="scientific">Ferrimonas sediminicola</name>
    <dbReference type="NCBI Taxonomy" id="2569538"/>
    <lineage>
        <taxon>Bacteria</taxon>
        <taxon>Pseudomonadati</taxon>
        <taxon>Pseudomonadota</taxon>
        <taxon>Gammaproteobacteria</taxon>
        <taxon>Alteromonadales</taxon>
        <taxon>Ferrimonadaceae</taxon>
        <taxon>Ferrimonas</taxon>
    </lineage>
</organism>
<gene>
    <name evidence="3" type="ORF">FCL40_13170</name>
</gene>
<dbReference type="Proteomes" id="UP000305674">
    <property type="component" value="Unassembled WGS sequence"/>
</dbReference>
<dbReference type="Gene3D" id="1.25.40.10">
    <property type="entry name" value="Tetratricopeptide repeat domain"/>
    <property type="match status" value="1"/>
</dbReference>
<keyword evidence="4" id="KW-1185">Reference proteome</keyword>
<dbReference type="InterPro" id="IPR019734">
    <property type="entry name" value="TPR_rpt"/>
</dbReference>
<keyword evidence="1" id="KW-0802">TPR repeat</keyword>
<comment type="caution">
    <text evidence="3">The sequence shown here is derived from an EMBL/GenBank/DDBJ whole genome shotgun (WGS) entry which is preliminary data.</text>
</comment>
<dbReference type="EMBL" id="SWCI01000008">
    <property type="protein sequence ID" value="TKB48295.1"/>
    <property type="molecule type" value="Genomic_DNA"/>
</dbReference>
<proteinExistence type="predicted"/>
<evidence type="ECO:0000313" key="4">
    <source>
        <dbReference type="Proteomes" id="UP000305674"/>
    </source>
</evidence>
<evidence type="ECO:0000256" key="1">
    <source>
        <dbReference type="PROSITE-ProRule" id="PRU00339"/>
    </source>
</evidence>
<accession>A0A4U1BCQ8</accession>
<dbReference type="InterPro" id="IPR011990">
    <property type="entry name" value="TPR-like_helical_dom_sf"/>
</dbReference>
<evidence type="ECO:0000313" key="3">
    <source>
        <dbReference type="EMBL" id="TKB48295.1"/>
    </source>
</evidence>
<sequence>MRKTIYHPLFRPGENHIISFRSPGSVIQSQAVYTFYFWLHIMRDKRPVALAVLLSAAMIILTLEHLVSPPLSPAAEAADPAPSPQSYVSGALNGSEHARQQQQRLRLKRFEEAVQLMTLGHLEGALVAWHRFIADNPTVAEAQVNLGFTLIGLLRWPEAGAAFEHALEMNPDQANAYYGLALVLEQRQQLAAAIGHMRTYLHLRRDDQFASRARAALWLWETQLSDATHDAEPGSSSESPASAAPAPASSAG</sequence>
<dbReference type="Pfam" id="PF13432">
    <property type="entry name" value="TPR_16"/>
    <property type="match status" value="1"/>
</dbReference>
<dbReference type="OrthoDB" id="255821at2"/>
<feature type="region of interest" description="Disordered" evidence="2">
    <location>
        <begin position="228"/>
        <end position="252"/>
    </location>
</feature>